<sequence length="117" mass="13514">MKHLQPTKFWITKITSEHDIDYDAVDSLREELRPIIEKHGFNLSLTETFSLGLEKLSITSCEKCEQLFVNRDFNPCGLDKDYVPEDIDVIIYDGGTFEGKQLCELCLPHSHRWGHSS</sequence>
<organism evidence="1 2">
    <name type="scientific">Spartinivicinus marinus</name>
    <dbReference type="NCBI Taxonomy" id="2994442"/>
    <lineage>
        <taxon>Bacteria</taxon>
        <taxon>Pseudomonadati</taxon>
        <taxon>Pseudomonadota</taxon>
        <taxon>Gammaproteobacteria</taxon>
        <taxon>Oceanospirillales</taxon>
        <taxon>Zooshikellaceae</taxon>
        <taxon>Spartinivicinus</taxon>
    </lineage>
</organism>
<dbReference type="AlphaFoldDB" id="A0A853ICT1"/>
<accession>A0A853ICT1</accession>
<keyword evidence="2" id="KW-1185">Reference proteome</keyword>
<dbReference type="EMBL" id="JACCKB010000116">
    <property type="protein sequence ID" value="NYZ69662.1"/>
    <property type="molecule type" value="Genomic_DNA"/>
</dbReference>
<dbReference type="Proteomes" id="UP000569732">
    <property type="component" value="Unassembled WGS sequence"/>
</dbReference>
<reference evidence="1 2" key="1">
    <citation type="submission" date="2020-07" db="EMBL/GenBank/DDBJ databases">
        <title>Endozoicomonas sp. nov., isolated from sediment.</title>
        <authorList>
            <person name="Gu T."/>
        </authorList>
    </citation>
    <scope>NUCLEOTIDE SEQUENCE [LARGE SCALE GENOMIC DNA]</scope>
    <source>
        <strain evidence="1 2">SM1973</strain>
    </source>
</reference>
<evidence type="ECO:0000313" key="1">
    <source>
        <dbReference type="EMBL" id="NYZ69662.1"/>
    </source>
</evidence>
<protein>
    <submittedName>
        <fullName evidence="1">Uncharacterized protein</fullName>
    </submittedName>
</protein>
<proteinExistence type="predicted"/>
<comment type="caution">
    <text evidence="1">The sequence shown here is derived from an EMBL/GenBank/DDBJ whole genome shotgun (WGS) entry which is preliminary data.</text>
</comment>
<gene>
    <name evidence="1" type="ORF">H0A36_26975</name>
</gene>
<dbReference type="RefSeq" id="WP_180571642.1">
    <property type="nucleotide sequence ID" value="NZ_JACCKB010000116.1"/>
</dbReference>
<name>A0A853ICT1_9GAMM</name>
<evidence type="ECO:0000313" key="2">
    <source>
        <dbReference type="Proteomes" id="UP000569732"/>
    </source>
</evidence>